<evidence type="ECO:0000259" key="1">
    <source>
        <dbReference type="PROSITE" id="PS51671"/>
    </source>
</evidence>
<dbReference type="InterPro" id="IPR004810">
    <property type="entry name" value="PurU"/>
</dbReference>
<dbReference type="SUPFAM" id="SSF55021">
    <property type="entry name" value="ACT-like"/>
    <property type="match status" value="1"/>
</dbReference>
<dbReference type="AlphaFoldDB" id="A0A3A1WI36"/>
<feature type="domain" description="ACT" evidence="1">
    <location>
        <begin position="5"/>
        <end position="45"/>
    </location>
</feature>
<organism evidence="2 3">
    <name type="scientific">Aureimonas flava</name>
    <dbReference type="NCBI Taxonomy" id="2320271"/>
    <lineage>
        <taxon>Bacteria</taxon>
        <taxon>Pseudomonadati</taxon>
        <taxon>Pseudomonadota</taxon>
        <taxon>Alphaproteobacteria</taxon>
        <taxon>Hyphomicrobiales</taxon>
        <taxon>Aurantimonadaceae</taxon>
        <taxon>Aureimonas</taxon>
    </lineage>
</organism>
<feature type="non-terminal residue" evidence="2">
    <location>
        <position position="45"/>
    </location>
</feature>
<dbReference type="CDD" id="cd04875">
    <property type="entry name" value="ACT_F4HF-DF"/>
    <property type="match status" value="1"/>
</dbReference>
<dbReference type="PRINTS" id="PR01575">
    <property type="entry name" value="FFH4HYDRLASE"/>
</dbReference>
<sequence>MQQFVLTVTCPTARGIVAAISTYLSGKGCNIVDSAQFDDLESGRF</sequence>
<dbReference type="InterPro" id="IPR045865">
    <property type="entry name" value="ACT-like_dom_sf"/>
</dbReference>
<evidence type="ECO:0000313" key="3">
    <source>
        <dbReference type="Proteomes" id="UP000265750"/>
    </source>
</evidence>
<dbReference type="Gene3D" id="3.30.70.260">
    <property type="match status" value="1"/>
</dbReference>
<dbReference type="Proteomes" id="UP000265750">
    <property type="component" value="Unassembled WGS sequence"/>
</dbReference>
<dbReference type="PROSITE" id="PS51671">
    <property type="entry name" value="ACT"/>
    <property type="match status" value="1"/>
</dbReference>
<keyword evidence="2" id="KW-0378">Hydrolase</keyword>
<comment type="caution">
    <text evidence="2">The sequence shown here is derived from an EMBL/GenBank/DDBJ whole genome shotgun (WGS) entry which is preliminary data.</text>
</comment>
<evidence type="ECO:0000313" key="2">
    <source>
        <dbReference type="EMBL" id="RIX97557.1"/>
    </source>
</evidence>
<dbReference type="EC" id="3.5.1.10" evidence="2"/>
<reference evidence="3" key="1">
    <citation type="submission" date="2018-09" db="EMBL/GenBank/DDBJ databases">
        <authorList>
            <person name="Tuo L."/>
        </authorList>
    </citation>
    <scope>NUCLEOTIDE SEQUENCE [LARGE SCALE GENOMIC DNA]</scope>
    <source>
        <strain evidence="3">M2BS4Y-1</strain>
    </source>
</reference>
<dbReference type="InterPro" id="IPR002912">
    <property type="entry name" value="ACT_dom"/>
</dbReference>
<gene>
    <name evidence="2" type="primary">purU</name>
    <name evidence="2" type="ORF">D3218_18455</name>
</gene>
<name>A0A3A1WI36_9HYPH</name>
<proteinExistence type="predicted"/>
<dbReference type="GO" id="GO:0006189">
    <property type="term" value="P:'de novo' IMP biosynthetic process"/>
    <property type="evidence" value="ECO:0007669"/>
    <property type="project" value="InterPro"/>
</dbReference>
<dbReference type="InterPro" id="IPR044074">
    <property type="entry name" value="PurU_ACT"/>
</dbReference>
<dbReference type="EMBL" id="QYRN01000014">
    <property type="protein sequence ID" value="RIX97557.1"/>
    <property type="molecule type" value="Genomic_DNA"/>
</dbReference>
<dbReference type="GO" id="GO:0008864">
    <property type="term" value="F:formyltetrahydrofolate deformylase activity"/>
    <property type="evidence" value="ECO:0007669"/>
    <property type="project" value="UniProtKB-EC"/>
</dbReference>
<accession>A0A3A1WI36</accession>
<protein>
    <submittedName>
        <fullName evidence="2">Formyltetrahydrofolate deformylase</fullName>
        <ecNumber evidence="2">3.5.1.10</ecNumber>
    </submittedName>
</protein>
<keyword evidence="3" id="KW-1185">Reference proteome</keyword>